<sequence>MAYTKSQLLESLPQVGKVEWIGIRAERRADVEPVSEITVDVEAGLSGDHYSRNGGKRQITLVQAEHIEAVEKMLARSVDPGALRRNIVISGINILAFTDRKFTLGEVVLEMTGLCYPCSRIEENVGPGAYNAMRGHGGITAKVIKGGTLRVGDEVRLYQEPEAVEVS</sequence>
<reference evidence="2 3" key="1">
    <citation type="submission" date="2017-10" db="EMBL/GenBank/DDBJ databases">
        <title>The draft genome sequence of Lewinella nigricans NBRC 102662.</title>
        <authorList>
            <person name="Wang K."/>
        </authorList>
    </citation>
    <scope>NUCLEOTIDE SEQUENCE [LARGE SCALE GENOMIC DNA]</scope>
    <source>
        <strain evidence="2 3">NBRC 102662</strain>
    </source>
</reference>
<dbReference type="GO" id="GO:0003824">
    <property type="term" value="F:catalytic activity"/>
    <property type="evidence" value="ECO:0007669"/>
    <property type="project" value="InterPro"/>
</dbReference>
<dbReference type="OrthoDB" id="1550913at2"/>
<protein>
    <submittedName>
        <fullName evidence="2">MOSC domain-containing protein</fullName>
    </submittedName>
</protein>
<dbReference type="InterPro" id="IPR052716">
    <property type="entry name" value="MOSC_domain"/>
</dbReference>
<dbReference type="PROSITE" id="PS51340">
    <property type="entry name" value="MOSC"/>
    <property type="match status" value="1"/>
</dbReference>
<evidence type="ECO:0000259" key="1">
    <source>
        <dbReference type="PROSITE" id="PS51340"/>
    </source>
</evidence>
<feature type="domain" description="MOSC" evidence="1">
    <location>
        <begin position="31"/>
        <end position="158"/>
    </location>
</feature>
<gene>
    <name evidence="2" type="ORF">CRP01_11425</name>
</gene>
<dbReference type="GO" id="GO:0030151">
    <property type="term" value="F:molybdenum ion binding"/>
    <property type="evidence" value="ECO:0007669"/>
    <property type="project" value="InterPro"/>
</dbReference>
<dbReference type="PANTHER" id="PTHR36930:SF1">
    <property type="entry name" value="MOSC DOMAIN-CONTAINING PROTEIN"/>
    <property type="match status" value="1"/>
</dbReference>
<dbReference type="Pfam" id="PF03473">
    <property type="entry name" value="MOSC"/>
    <property type="match status" value="1"/>
</dbReference>
<keyword evidence="3" id="KW-1185">Reference proteome</keyword>
<organism evidence="2 3">
    <name type="scientific">Flavilitoribacter nigricans (strain ATCC 23147 / DSM 23189 / NBRC 102662 / NCIMB 1420 / SS-2)</name>
    <name type="common">Lewinella nigricans</name>
    <dbReference type="NCBI Taxonomy" id="1122177"/>
    <lineage>
        <taxon>Bacteria</taxon>
        <taxon>Pseudomonadati</taxon>
        <taxon>Bacteroidota</taxon>
        <taxon>Saprospiria</taxon>
        <taxon>Saprospirales</taxon>
        <taxon>Lewinellaceae</taxon>
        <taxon>Flavilitoribacter</taxon>
    </lineage>
</organism>
<dbReference type="SUPFAM" id="SSF50800">
    <property type="entry name" value="PK beta-barrel domain-like"/>
    <property type="match status" value="1"/>
</dbReference>
<comment type="caution">
    <text evidence="2">The sequence shown here is derived from an EMBL/GenBank/DDBJ whole genome shotgun (WGS) entry which is preliminary data.</text>
</comment>
<dbReference type="InterPro" id="IPR005302">
    <property type="entry name" value="MoCF_Sase_C"/>
</dbReference>
<evidence type="ECO:0000313" key="3">
    <source>
        <dbReference type="Proteomes" id="UP000223913"/>
    </source>
</evidence>
<proteinExistence type="predicted"/>
<dbReference type="PANTHER" id="PTHR36930">
    <property type="entry name" value="METAL-SULFUR CLUSTER BIOSYNTHESIS PROTEINS YUAD-RELATED"/>
    <property type="match status" value="1"/>
</dbReference>
<name>A0A2D0NCH0_FLAN2</name>
<dbReference type="Gene3D" id="2.40.33.20">
    <property type="entry name" value="PK beta-barrel domain-like"/>
    <property type="match status" value="1"/>
</dbReference>
<dbReference type="EMBL" id="PDUD01000018">
    <property type="protein sequence ID" value="PHN06185.1"/>
    <property type="molecule type" value="Genomic_DNA"/>
</dbReference>
<dbReference type="AlphaFoldDB" id="A0A2D0NCH0"/>
<accession>A0A2D0NCH0</accession>
<dbReference type="InterPro" id="IPR011037">
    <property type="entry name" value="Pyrv_Knase-like_insert_dom_sf"/>
</dbReference>
<dbReference type="Proteomes" id="UP000223913">
    <property type="component" value="Unassembled WGS sequence"/>
</dbReference>
<evidence type="ECO:0000313" key="2">
    <source>
        <dbReference type="EMBL" id="PHN06185.1"/>
    </source>
</evidence>
<dbReference type="GO" id="GO:0030170">
    <property type="term" value="F:pyridoxal phosphate binding"/>
    <property type="evidence" value="ECO:0007669"/>
    <property type="project" value="InterPro"/>
</dbReference>